<gene>
    <name evidence="1" type="ORF">DL346_08500</name>
</gene>
<dbReference type="EMBL" id="QLUW01000001">
    <property type="protein sequence ID" value="RAP78449.1"/>
    <property type="molecule type" value="Genomic_DNA"/>
</dbReference>
<dbReference type="Proteomes" id="UP000249260">
    <property type="component" value="Unassembled WGS sequence"/>
</dbReference>
<proteinExistence type="predicted"/>
<name>A0A328U7B6_9BACL</name>
<dbReference type="AlphaFoldDB" id="A0A328U7B6"/>
<reference evidence="1 2" key="1">
    <citation type="submission" date="2018-06" db="EMBL/GenBank/DDBJ databases">
        <title>Paenibacillus montanisoli sp. nov., isolated from mountain area soil.</title>
        <authorList>
            <person name="Wu M."/>
        </authorList>
    </citation>
    <scope>NUCLEOTIDE SEQUENCE [LARGE SCALE GENOMIC DNA]</scope>
    <source>
        <strain evidence="1 2">RA17</strain>
    </source>
</reference>
<organism evidence="1 2">
    <name type="scientific">Paenibacillus montanisoli</name>
    <dbReference type="NCBI Taxonomy" id="2081970"/>
    <lineage>
        <taxon>Bacteria</taxon>
        <taxon>Bacillati</taxon>
        <taxon>Bacillota</taxon>
        <taxon>Bacilli</taxon>
        <taxon>Bacillales</taxon>
        <taxon>Paenibacillaceae</taxon>
        <taxon>Paenibacillus</taxon>
    </lineage>
</organism>
<comment type="caution">
    <text evidence="1">The sequence shown here is derived from an EMBL/GenBank/DDBJ whole genome shotgun (WGS) entry which is preliminary data.</text>
</comment>
<evidence type="ECO:0000313" key="1">
    <source>
        <dbReference type="EMBL" id="RAP78449.1"/>
    </source>
</evidence>
<evidence type="ECO:0000313" key="2">
    <source>
        <dbReference type="Proteomes" id="UP000249260"/>
    </source>
</evidence>
<accession>A0A328U7B6</accession>
<sequence>MDKEHMEKATIKVSEENTWNLIEVGQVYFITYKWTKKSSPTLDQVDIVKNYNPSDLKKLKKNFFTKPVFYTYVSQAAELRLPLVQFGFAD</sequence>
<protein>
    <submittedName>
        <fullName evidence="1">Uncharacterized protein</fullName>
    </submittedName>
</protein>
<keyword evidence="2" id="KW-1185">Reference proteome</keyword>